<feature type="active site" description="Proton donor" evidence="2">
    <location>
        <position position="51"/>
    </location>
</feature>
<dbReference type="EMBL" id="BTFZ01000011">
    <property type="protein sequence ID" value="GMM37001.1"/>
    <property type="molecule type" value="Genomic_DNA"/>
</dbReference>
<dbReference type="PIRSF" id="PIRSF000097">
    <property type="entry name" value="AKR"/>
    <property type="match status" value="1"/>
</dbReference>
<evidence type="ECO:0000256" key="4">
    <source>
        <dbReference type="PIRSR" id="PIRSR000097-3"/>
    </source>
</evidence>
<dbReference type="PRINTS" id="PR00069">
    <property type="entry name" value="ALDKETRDTASE"/>
</dbReference>
<evidence type="ECO:0000256" key="3">
    <source>
        <dbReference type="PIRSR" id="PIRSR000097-2"/>
    </source>
</evidence>
<organism evidence="6 7">
    <name type="scientific">Saccharomycopsis crataegensis</name>
    <dbReference type="NCBI Taxonomy" id="43959"/>
    <lineage>
        <taxon>Eukaryota</taxon>
        <taxon>Fungi</taxon>
        <taxon>Dikarya</taxon>
        <taxon>Ascomycota</taxon>
        <taxon>Saccharomycotina</taxon>
        <taxon>Saccharomycetes</taxon>
        <taxon>Saccharomycopsidaceae</taxon>
        <taxon>Saccharomycopsis</taxon>
    </lineage>
</organism>
<dbReference type="Proteomes" id="UP001360560">
    <property type="component" value="Unassembled WGS sequence"/>
</dbReference>
<dbReference type="Gene3D" id="3.20.20.100">
    <property type="entry name" value="NADP-dependent oxidoreductase domain"/>
    <property type="match status" value="1"/>
</dbReference>
<evidence type="ECO:0000256" key="1">
    <source>
        <dbReference type="ARBA" id="ARBA00023002"/>
    </source>
</evidence>
<evidence type="ECO:0000259" key="5">
    <source>
        <dbReference type="Pfam" id="PF00248"/>
    </source>
</evidence>
<dbReference type="GeneID" id="90074976"/>
<dbReference type="Pfam" id="PF00248">
    <property type="entry name" value="Aldo_ket_red"/>
    <property type="match status" value="1"/>
</dbReference>
<dbReference type="InterPro" id="IPR036812">
    <property type="entry name" value="NAD(P)_OxRdtase_dom_sf"/>
</dbReference>
<dbReference type="PANTHER" id="PTHR43827">
    <property type="entry name" value="2,5-DIKETO-D-GLUCONIC ACID REDUCTASE"/>
    <property type="match status" value="1"/>
</dbReference>
<dbReference type="AlphaFoldDB" id="A0AAV5QQJ5"/>
<feature type="site" description="Lowers pKa of active site Tyr" evidence="4">
    <location>
        <position position="82"/>
    </location>
</feature>
<name>A0AAV5QQJ5_9ASCO</name>
<dbReference type="CDD" id="cd19071">
    <property type="entry name" value="AKR_AKR1-5-like"/>
    <property type="match status" value="1"/>
</dbReference>
<proteinExistence type="predicted"/>
<dbReference type="GO" id="GO:0016616">
    <property type="term" value="F:oxidoreductase activity, acting on the CH-OH group of donors, NAD or NADP as acceptor"/>
    <property type="evidence" value="ECO:0007669"/>
    <property type="project" value="UniProtKB-ARBA"/>
</dbReference>
<dbReference type="InterPro" id="IPR020471">
    <property type="entry name" value="AKR"/>
</dbReference>
<evidence type="ECO:0000313" key="6">
    <source>
        <dbReference type="EMBL" id="GMM37001.1"/>
    </source>
</evidence>
<dbReference type="SUPFAM" id="SSF51430">
    <property type="entry name" value="NAD(P)-linked oxidoreductase"/>
    <property type="match status" value="1"/>
</dbReference>
<gene>
    <name evidence="6" type="ORF">DASC09_043260</name>
</gene>
<feature type="domain" description="NADP-dependent oxidoreductase" evidence="5">
    <location>
        <begin position="24"/>
        <end position="269"/>
    </location>
</feature>
<protein>
    <recommendedName>
        <fullName evidence="5">NADP-dependent oxidoreductase domain-containing protein</fullName>
    </recommendedName>
</protein>
<dbReference type="PROSITE" id="PS00063">
    <property type="entry name" value="ALDOKETO_REDUCTASE_3"/>
    <property type="match status" value="1"/>
</dbReference>
<accession>A0AAV5QQJ5</accession>
<dbReference type="RefSeq" id="XP_064853997.1">
    <property type="nucleotide sequence ID" value="XM_064997925.1"/>
</dbReference>
<dbReference type="PANTHER" id="PTHR43827:SF13">
    <property type="entry name" value="ALDO_KETO REDUCTASE FAMILY PROTEIN"/>
    <property type="match status" value="1"/>
</dbReference>
<keyword evidence="1" id="KW-0560">Oxidoreductase</keyword>
<feature type="binding site" evidence="3">
    <location>
        <position position="117"/>
    </location>
    <ligand>
        <name>substrate</name>
    </ligand>
</feature>
<comment type="caution">
    <text evidence="6">The sequence shown here is derived from an EMBL/GenBank/DDBJ whole genome shotgun (WGS) entry which is preliminary data.</text>
</comment>
<evidence type="ECO:0000256" key="2">
    <source>
        <dbReference type="PIRSR" id="PIRSR000097-1"/>
    </source>
</evidence>
<dbReference type="InterPro" id="IPR018170">
    <property type="entry name" value="Aldo/ket_reductase_CS"/>
</dbReference>
<evidence type="ECO:0000313" key="7">
    <source>
        <dbReference type="Proteomes" id="UP001360560"/>
    </source>
</evidence>
<keyword evidence="7" id="KW-1185">Reference proteome</keyword>
<reference evidence="6 7" key="1">
    <citation type="journal article" date="2023" name="Elife">
        <title>Identification of key yeast species and microbe-microbe interactions impacting larval growth of Drosophila in the wild.</title>
        <authorList>
            <person name="Mure A."/>
            <person name="Sugiura Y."/>
            <person name="Maeda R."/>
            <person name="Honda K."/>
            <person name="Sakurai N."/>
            <person name="Takahashi Y."/>
            <person name="Watada M."/>
            <person name="Katoh T."/>
            <person name="Gotoh A."/>
            <person name="Gotoh Y."/>
            <person name="Taniguchi I."/>
            <person name="Nakamura K."/>
            <person name="Hayashi T."/>
            <person name="Katayama T."/>
            <person name="Uemura T."/>
            <person name="Hattori Y."/>
        </authorList>
    </citation>
    <scope>NUCLEOTIDE SEQUENCE [LARGE SCALE GENOMIC DNA]</scope>
    <source>
        <strain evidence="6 7">SC-9</strain>
    </source>
</reference>
<sequence length="287" mass="32540">MSHQTSIKLSDGTTIPQLGFGVYKVDTKDAVDSVYHALKVGYRHIDTAEAYYNELEAAKAIKNWIEEDPVNHKREDIYFTTKISPKRISHSEAAASIKDRVAIVNPLIGYIDLVLLHAPMGSPEDRVGAYKALEEYKTAHPQAVRSFGVSNYGVKHIKELLDSEPKFHPVVNQIELNPWLTRKEIVDYCEAHGIAMQAYSPLTRGIRVTHPEITALAKKYGKTNGQILIKWSLQHGFIPLAKSVTPSRIEENFQVFDFELSDEDFKALTHDDLYWVSHPNWDPSKLD</sequence>
<dbReference type="FunFam" id="3.20.20.100:FF:000002">
    <property type="entry name" value="2,5-diketo-D-gluconic acid reductase A"/>
    <property type="match status" value="1"/>
</dbReference>
<dbReference type="InterPro" id="IPR023210">
    <property type="entry name" value="NADP_OxRdtase_dom"/>
</dbReference>